<proteinExistence type="predicted"/>
<keyword evidence="2" id="KW-1185">Reference proteome</keyword>
<accession>A0ABN7WRV0</accession>
<name>A0ABN7WRV0_GIGMA</name>
<dbReference type="Proteomes" id="UP000789901">
    <property type="component" value="Unassembled WGS sequence"/>
</dbReference>
<evidence type="ECO:0000313" key="2">
    <source>
        <dbReference type="Proteomes" id="UP000789901"/>
    </source>
</evidence>
<protein>
    <submittedName>
        <fullName evidence="1">8937_t:CDS:1</fullName>
    </submittedName>
</protein>
<feature type="non-terminal residue" evidence="1">
    <location>
        <position position="135"/>
    </location>
</feature>
<dbReference type="EMBL" id="CAJVQB010057497">
    <property type="protein sequence ID" value="CAG8838176.1"/>
    <property type="molecule type" value="Genomic_DNA"/>
</dbReference>
<gene>
    <name evidence="1" type="ORF">GMARGA_LOCUS33840</name>
</gene>
<evidence type="ECO:0000313" key="1">
    <source>
        <dbReference type="EMBL" id="CAG8838176.1"/>
    </source>
</evidence>
<feature type="non-terminal residue" evidence="1">
    <location>
        <position position="1"/>
    </location>
</feature>
<sequence length="135" mass="15937">KILSNEDNKKTMLTEYFKLNTIDPKAQPINVREIWNQNIDAMAKDFIRKNIPRGQPYINAILKHIDSFLQQYDKNINNYDLPKTTNIINEDLPKIILEELSIPVLFDDIEKIKSLNESQKKAFDFIIQKINENKF</sequence>
<organism evidence="1 2">
    <name type="scientific">Gigaspora margarita</name>
    <dbReference type="NCBI Taxonomy" id="4874"/>
    <lineage>
        <taxon>Eukaryota</taxon>
        <taxon>Fungi</taxon>
        <taxon>Fungi incertae sedis</taxon>
        <taxon>Mucoromycota</taxon>
        <taxon>Glomeromycotina</taxon>
        <taxon>Glomeromycetes</taxon>
        <taxon>Diversisporales</taxon>
        <taxon>Gigasporaceae</taxon>
        <taxon>Gigaspora</taxon>
    </lineage>
</organism>
<reference evidence="1 2" key="1">
    <citation type="submission" date="2021-06" db="EMBL/GenBank/DDBJ databases">
        <authorList>
            <person name="Kallberg Y."/>
            <person name="Tangrot J."/>
            <person name="Rosling A."/>
        </authorList>
    </citation>
    <scope>NUCLEOTIDE SEQUENCE [LARGE SCALE GENOMIC DNA]</scope>
    <source>
        <strain evidence="1 2">120-4 pot B 10/14</strain>
    </source>
</reference>
<comment type="caution">
    <text evidence="1">The sequence shown here is derived from an EMBL/GenBank/DDBJ whole genome shotgun (WGS) entry which is preliminary data.</text>
</comment>